<gene>
    <name evidence="3" type="ORF">NIE36_06615</name>
    <name evidence="2" type="ORF">OSB80_06630</name>
</gene>
<protein>
    <submittedName>
        <fullName evidence="2">DUF2384 domain-containing protein</fullName>
    </submittedName>
    <submittedName>
        <fullName evidence="3">MbcA/ParS/Xre antitoxin family protein</fullName>
    </submittedName>
</protein>
<evidence type="ECO:0000313" key="4">
    <source>
        <dbReference type="Proteomes" id="UP001209412"/>
    </source>
</evidence>
<evidence type="ECO:0000259" key="1">
    <source>
        <dbReference type="Pfam" id="PF09722"/>
    </source>
</evidence>
<feature type="domain" description="Antitoxin Xre/MbcA/ParS-like toxin-binding" evidence="1">
    <location>
        <begin position="58"/>
        <end position="96"/>
    </location>
</feature>
<name>A0AAP5BA04_9BURK</name>
<keyword evidence="4" id="KW-1185">Reference proteome</keyword>
<dbReference type="Pfam" id="PF09722">
    <property type="entry name" value="Xre_MbcA_ParS_C"/>
    <property type="match status" value="1"/>
</dbReference>
<dbReference type="InterPro" id="IPR024467">
    <property type="entry name" value="Xre/MbcA/ParS-like_toxin-bd"/>
</dbReference>
<dbReference type="AlphaFoldDB" id="A0AAP5BA04"/>
<reference evidence="3" key="1">
    <citation type="submission" date="2022-06" db="EMBL/GenBank/DDBJ databases">
        <title>PHB producers.</title>
        <authorList>
            <person name="Besaury L."/>
        </authorList>
    </citation>
    <scope>NUCLEOTIDE SEQUENCE</scope>
    <source>
        <strain evidence="3 4">SEWS6</strain>
    </source>
</reference>
<organism evidence="3 5">
    <name type="scientific">Paraburkholderia madseniana</name>
    <dbReference type="NCBI Taxonomy" id="2599607"/>
    <lineage>
        <taxon>Bacteria</taxon>
        <taxon>Pseudomonadati</taxon>
        <taxon>Pseudomonadota</taxon>
        <taxon>Betaproteobacteria</taxon>
        <taxon>Burkholderiales</taxon>
        <taxon>Burkholderiaceae</taxon>
        <taxon>Paraburkholderia</taxon>
    </lineage>
</organism>
<dbReference type="EMBL" id="JAMXWF010000004">
    <property type="protein sequence ID" value="MDQ6406886.1"/>
    <property type="molecule type" value="Genomic_DNA"/>
</dbReference>
<accession>A0AAP5BA04</accession>
<dbReference type="Proteomes" id="UP001209412">
    <property type="component" value="Unassembled WGS sequence"/>
</dbReference>
<evidence type="ECO:0000313" key="5">
    <source>
        <dbReference type="Proteomes" id="UP001242288"/>
    </source>
</evidence>
<evidence type="ECO:0000313" key="3">
    <source>
        <dbReference type="EMBL" id="MDQ6406886.1"/>
    </source>
</evidence>
<proteinExistence type="predicted"/>
<evidence type="ECO:0000313" key="2">
    <source>
        <dbReference type="EMBL" id="MCX4145055.1"/>
    </source>
</evidence>
<dbReference type="EMBL" id="JAPKHW010000004">
    <property type="protein sequence ID" value="MCX4145055.1"/>
    <property type="molecule type" value="Genomic_DNA"/>
</dbReference>
<dbReference type="Proteomes" id="UP001242288">
    <property type="component" value="Unassembled WGS sequence"/>
</dbReference>
<comment type="caution">
    <text evidence="3">The sequence shown here is derived from an EMBL/GenBank/DDBJ whole genome shotgun (WGS) entry which is preliminary data.</text>
</comment>
<dbReference type="RefSeq" id="WP_266257068.1">
    <property type="nucleotide sequence ID" value="NZ_JAMXWF010000004.1"/>
</dbReference>
<sequence>MDDATIQTLVAVALTAQDSSGQQALRALADGCGLIAQVQMMVDDSGDPAGFDASGWTCAWLMQSNPALGGQRPVGYLATRDGRDRIANLLAMAQSGAYG</sequence>